<evidence type="ECO:0000256" key="1">
    <source>
        <dbReference type="SAM" id="MobiDB-lite"/>
    </source>
</evidence>
<organism evidence="2 3">
    <name type="scientific">Microvirga vignae</name>
    <dbReference type="NCBI Taxonomy" id="1225564"/>
    <lineage>
        <taxon>Bacteria</taxon>
        <taxon>Pseudomonadati</taxon>
        <taxon>Pseudomonadota</taxon>
        <taxon>Alphaproteobacteria</taxon>
        <taxon>Hyphomicrobiales</taxon>
        <taxon>Methylobacteriaceae</taxon>
        <taxon>Microvirga</taxon>
    </lineage>
</organism>
<evidence type="ECO:0008006" key="4">
    <source>
        <dbReference type="Google" id="ProtNLM"/>
    </source>
</evidence>
<dbReference type="PATRIC" id="fig|1225564.3.peg.750"/>
<comment type="caution">
    <text evidence="2">The sequence shown here is derived from an EMBL/GenBank/DDBJ whole genome shotgun (WGS) entry which is preliminary data.</text>
</comment>
<dbReference type="AlphaFoldDB" id="A0A0H1R3G9"/>
<keyword evidence="3" id="KW-1185">Reference proteome</keyword>
<dbReference type="EMBL" id="LCYG01000128">
    <property type="protein sequence ID" value="KLK89678.1"/>
    <property type="molecule type" value="Genomic_DNA"/>
</dbReference>
<dbReference type="OrthoDB" id="8019785at2"/>
<reference evidence="2 3" key="1">
    <citation type="submission" date="2015-05" db="EMBL/GenBank/DDBJ databases">
        <title>Draft genome sequence of Microvirga vignae strain BR3299, a novel nitrogen fixing bacteria isolated from Brazil semi-aired region.</title>
        <authorList>
            <person name="Zilli J.E."/>
            <person name="Passos S.R."/>
            <person name="Leite J."/>
            <person name="Baldani J.I."/>
            <person name="Xavier G.R."/>
            <person name="Rumjaneck N.G."/>
            <person name="Simoes-Araujo J.L."/>
        </authorList>
    </citation>
    <scope>NUCLEOTIDE SEQUENCE [LARGE SCALE GENOMIC DNA]</scope>
    <source>
        <strain evidence="2 3">BR3299</strain>
    </source>
</reference>
<name>A0A0H1R3G9_9HYPH</name>
<dbReference type="Proteomes" id="UP000035489">
    <property type="component" value="Unassembled WGS sequence"/>
</dbReference>
<protein>
    <recommendedName>
        <fullName evidence="4">PE-PGRS family protein</fullName>
    </recommendedName>
</protein>
<evidence type="ECO:0000313" key="2">
    <source>
        <dbReference type="EMBL" id="KLK89678.1"/>
    </source>
</evidence>
<gene>
    <name evidence="2" type="ORF">AA309_30005</name>
</gene>
<proteinExistence type="predicted"/>
<dbReference type="RefSeq" id="WP_047192698.1">
    <property type="nucleotide sequence ID" value="NZ_LCYG01000128.1"/>
</dbReference>
<evidence type="ECO:0000313" key="3">
    <source>
        <dbReference type="Proteomes" id="UP000035489"/>
    </source>
</evidence>
<accession>A0A0H1R3G9</accession>
<feature type="region of interest" description="Disordered" evidence="1">
    <location>
        <begin position="15"/>
        <end position="43"/>
    </location>
</feature>
<dbReference type="STRING" id="1225564.AA309_30005"/>
<feature type="compositionally biased region" description="Gly residues" evidence="1">
    <location>
        <begin position="24"/>
        <end position="33"/>
    </location>
</feature>
<sequence>MPSWYPSLDASDTIKFDHIDTSGGNAGNGGDGKNSGNQTDNDTAVFKPDNYAYGAHIKADVGDTVDAYAKWDADGGDGKGFGKGGYGGDGTGGYGGKGGYGGDGGKGGDGGDSSYGGHGGKKAHDLKGGYGEGGDGGDGGHGGKGGYGGYGGYGEGGDGGKGYGTGKGGWASSNGDQYLDTGGNTAHINAPTSADQKNFAYFDQGAYQVAGIGGDGGNGNSADGGPVVFSLVHPTNFEVHNKLIEYSESDHYPDAHG</sequence>